<proteinExistence type="inferred from homology"/>
<dbReference type="InterPro" id="IPR036850">
    <property type="entry name" value="NDK-like_dom_sf"/>
</dbReference>
<keyword evidence="11 13" id="KW-0460">Magnesium</keyword>
<keyword evidence="9 13" id="KW-0418">Kinase</keyword>
<keyword evidence="13" id="KW-0963">Cytoplasm</keyword>
<evidence type="ECO:0000256" key="7">
    <source>
        <dbReference type="ARBA" id="ARBA00022723"/>
    </source>
</evidence>
<dbReference type="InterPro" id="IPR001564">
    <property type="entry name" value="Nucleoside_diP_kinase"/>
</dbReference>
<dbReference type="GO" id="GO:0005737">
    <property type="term" value="C:cytoplasm"/>
    <property type="evidence" value="ECO:0007669"/>
    <property type="project" value="UniProtKB-SubCell"/>
</dbReference>
<dbReference type="Pfam" id="PF00334">
    <property type="entry name" value="NDK"/>
    <property type="match status" value="1"/>
</dbReference>
<reference evidence="18 19" key="1">
    <citation type="submission" date="2016-05" db="EMBL/GenBank/DDBJ databases">
        <title>Genomic and physiological characterization of Planctopirus sp. isolated from fresh water lake.</title>
        <authorList>
            <person name="Subhash Y."/>
            <person name="Ramana C."/>
        </authorList>
    </citation>
    <scope>NUCLEOTIDE SEQUENCE [LARGE SCALE GENOMIC DNA]</scope>
    <source>
        <strain evidence="18 19">JC280</strain>
    </source>
</reference>
<feature type="binding site" evidence="13 14">
    <location>
        <position position="87"/>
    </location>
    <ligand>
        <name>ATP</name>
        <dbReference type="ChEBI" id="CHEBI:30616"/>
    </ligand>
</feature>
<comment type="catalytic activity">
    <reaction evidence="13">
        <text>a ribonucleoside 5'-diphosphate + ATP = a ribonucleoside 5'-triphosphate + ADP</text>
        <dbReference type="Rhea" id="RHEA:18113"/>
        <dbReference type="ChEBI" id="CHEBI:30616"/>
        <dbReference type="ChEBI" id="CHEBI:57930"/>
        <dbReference type="ChEBI" id="CHEBI:61557"/>
        <dbReference type="ChEBI" id="CHEBI:456216"/>
        <dbReference type="EC" id="2.7.4.6"/>
    </reaction>
</comment>
<keyword evidence="5 13" id="KW-0597">Phosphoprotein</keyword>
<dbReference type="FunFam" id="3.30.70.141:FF:000003">
    <property type="entry name" value="Nucleoside diphosphate kinase"/>
    <property type="match status" value="1"/>
</dbReference>
<evidence type="ECO:0000256" key="3">
    <source>
        <dbReference type="ARBA" id="ARBA00012966"/>
    </source>
</evidence>
<dbReference type="EMBL" id="LYDR01000063">
    <property type="protein sequence ID" value="ODA32825.1"/>
    <property type="molecule type" value="Genomic_DNA"/>
</dbReference>
<dbReference type="InterPro" id="IPR034907">
    <property type="entry name" value="NDK-like_dom"/>
</dbReference>
<dbReference type="CDD" id="cd04413">
    <property type="entry name" value="NDPk_I"/>
    <property type="match status" value="1"/>
</dbReference>
<dbReference type="STRING" id="1841610.A6X21_21145"/>
<feature type="binding site" evidence="13 14">
    <location>
        <position position="104"/>
    </location>
    <ligand>
        <name>ATP</name>
        <dbReference type="ChEBI" id="CHEBI:30616"/>
    </ligand>
</feature>
<evidence type="ECO:0000256" key="2">
    <source>
        <dbReference type="ARBA" id="ARBA00008142"/>
    </source>
</evidence>
<keyword evidence="10 13" id="KW-0067">ATP-binding</keyword>
<dbReference type="PROSITE" id="PS51374">
    <property type="entry name" value="NDPK_LIKE"/>
    <property type="match status" value="1"/>
</dbReference>
<evidence type="ECO:0000256" key="15">
    <source>
        <dbReference type="RuleBase" id="RU004011"/>
    </source>
</evidence>
<keyword evidence="19" id="KW-1185">Reference proteome</keyword>
<evidence type="ECO:0000256" key="14">
    <source>
        <dbReference type="PROSITE-ProRule" id="PRU00706"/>
    </source>
</evidence>
<comment type="subcellular location">
    <subcellularLocation>
        <location evidence="13">Cytoplasm</location>
    </subcellularLocation>
</comment>
<evidence type="ECO:0000256" key="13">
    <source>
        <dbReference type="HAMAP-Rule" id="MF_00451"/>
    </source>
</evidence>
<evidence type="ECO:0000259" key="17">
    <source>
        <dbReference type="SMART" id="SM00562"/>
    </source>
</evidence>
<accession>A0A1C3EHV7</accession>
<keyword evidence="7 13" id="KW-0479">Metal-binding</keyword>
<keyword evidence="8 13" id="KW-0547">Nucleotide-binding</keyword>
<evidence type="ECO:0000256" key="8">
    <source>
        <dbReference type="ARBA" id="ARBA00022741"/>
    </source>
</evidence>
<evidence type="ECO:0000256" key="6">
    <source>
        <dbReference type="ARBA" id="ARBA00022679"/>
    </source>
</evidence>
<comment type="caution">
    <text evidence="18">The sequence shown here is derived from an EMBL/GenBank/DDBJ whole genome shotgun (WGS) entry which is preliminary data.</text>
</comment>
<dbReference type="Proteomes" id="UP000094828">
    <property type="component" value="Unassembled WGS sequence"/>
</dbReference>
<dbReference type="GO" id="GO:0046872">
    <property type="term" value="F:metal ion binding"/>
    <property type="evidence" value="ECO:0007669"/>
    <property type="project" value="UniProtKB-KW"/>
</dbReference>
<dbReference type="GO" id="GO:0004550">
    <property type="term" value="F:nucleoside diphosphate kinase activity"/>
    <property type="evidence" value="ECO:0007669"/>
    <property type="project" value="UniProtKB-UniRule"/>
</dbReference>
<dbReference type="OrthoDB" id="9801161at2"/>
<dbReference type="GO" id="GO:0006228">
    <property type="term" value="P:UTP biosynthetic process"/>
    <property type="evidence" value="ECO:0007669"/>
    <property type="project" value="UniProtKB-UniRule"/>
</dbReference>
<gene>
    <name evidence="13" type="primary">ndk</name>
    <name evidence="18" type="ORF">A6X21_21145</name>
</gene>
<feature type="active site" description="Pros-phosphohistidine intermediate" evidence="13 14">
    <location>
        <position position="117"/>
    </location>
</feature>
<feature type="domain" description="Nucleoside diphosphate kinase-like" evidence="17">
    <location>
        <begin position="3"/>
        <end position="140"/>
    </location>
</feature>
<evidence type="ECO:0000256" key="1">
    <source>
        <dbReference type="ARBA" id="ARBA00001946"/>
    </source>
</evidence>
<evidence type="ECO:0000256" key="10">
    <source>
        <dbReference type="ARBA" id="ARBA00022840"/>
    </source>
</evidence>
<dbReference type="NCBIfam" id="NF001908">
    <property type="entry name" value="PRK00668.1"/>
    <property type="match status" value="1"/>
</dbReference>
<comment type="cofactor">
    <cofactor evidence="1 13">
        <name>Mg(2+)</name>
        <dbReference type="ChEBI" id="CHEBI:18420"/>
    </cofactor>
</comment>
<dbReference type="Gene3D" id="3.30.70.141">
    <property type="entry name" value="Nucleoside diphosphate kinase-like domain"/>
    <property type="match status" value="1"/>
</dbReference>
<evidence type="ECO:0000256" key="5">
    <source>
        <dbReference type="ARBA" id="ARBA00022553"/>
    </source>
</evidence>
<dbReference type="InterPro" id="IPR023005">
    <property type="entry name" value="Nucleoside_diP_kinase_AS"/>
</dbReference>
<keyword evidence="12 13" id="KW-0546">Nucleotide metabolism</keyword>
<feature type="binding site" evidence="13 14">
    <location>
        <position position="11"/>
    </location>
    <ligand>
        <name>ATP</name>
        <dbReference type="ChEBI" id="CHEBI:30616"/>
    </ligand>
</feature>
<evidence type="ECO:0000256" key="9">
    <source>
        <dbReference type="ARBA" id="ARBA00022777"/>
    </source>
</evidence>
<dbReference type="GO" id="GO:0005524">
    <property type="term" value="F:ATP binding"/>
    <property type="evidence" value="ECO:0007669"/>
    <property type="project" value="UniProtKB-UniRule"/>
</dbReference>
<comment type="function">
    <text evidence="13">Major role in the synthesis of nucleoside triphosphates other than ATP. The ATP gamma phosphate is transferred to the NDP beta phosphate via a ping-pong mechanism, using a phosphorylated active-site intermediate.</text>
</comment>
<feature type="binding site" evidence="13 14">
    <location>
        <position position="114"/>
    </location>
    <ligand>
        <name>ATP</name>
        <dbReference type="ChEBI" id="CHEBI:30616"/>
    </ligand>
</feature>
<evidence type="ECO:0000256" key="12">
    <source>
        <dbReference type="ARBA" id="ARBA00023080"/>
    </source>
</evidence>
<dbReference type="SMART" id="SM00562">
    <property type="entry name" value="NDK"/>
    <property type="match status" value="1"/>
</dbReference>
<protein>
    <recommendedName>
        <fullName evidence="4 13">Nucleoside diphosphate kinase</fullName>
        <shortName evidence="13">NDK</shortName>
        <shortName evidence="13">NDP kinase</shortName>
        <ecNumber evidence="3 13">2.7.4.6</ecNumber>
    </recommendedName>
    <alternativeName>
        <fullName evidence="13">Nucleoside-2-P kinase</fullName>
    </alternativeName>
</protein>
<name>A0A1C3EHV7_9PLAN</name>
<dbReference type="GO" id="GO:0006241">
    <property type="term" value="P:CTP biosynthetic process"/>
    <property type="evidence" value="ECO:0007669"/>
    <property type="project" value="UniProtKB-UniRule"/>
</dbReference>
<dbReference type="AlphaFoldDB" id="A0A1C3EHV7"/>
<dbReference type="PROSITE" id="PS00469">
    <property type="entry name" value="NDPK"/>
    <property type="match status" value="1"/>
</dbReference>
<keyword evidence="6 13" id="KW-0808">Transferase</keyword>
<evidence type="ECO:0000256" key="11">
    <source>
        <dbReference type="ARBA" id="ARBA00022842"/>
    </source>
</evidence>
<evidence type="ECO:0000256" key="16">
    <source>
        <dbReference type="RuleBase" id="RU004013"/>
    </source>
</evidence>
<dbReference type="PANTHER" id="PTHR11349">
    <property type="entry name" value="NUCLEOSIDE DIPHOSPHATE KINASE"/>
    <property type="match status" value="1"/>
</dbReference>
<feature type="binding site" evidence="13 14">
    <location>
        <position position="93"/>
    </location>
    <ligand>
        <name>ATP</name>
        <dbReference type="ChEBI" id="CHEBI:30616"/>
    </ligand>
</feature>
<evidence type="ECO:0000313" key="19">
    <source>
        <dbReference type="Proteomes" id="UP000094828"/>
    </source>
</evidence>
<dbReference type="GO" id="GO:0006183">
    <property type="term" value="P:GTP biosynthetic process"/>
    <property type="evidence" value="ECO:0007669"/>
    <property type="project" value="UniProtKB-UniRule"/>
</dbReference>
<dbReference type="HAMAP" id="MF_00451">
    <property type="entry name" value="NDP_kinase"/>
    <property type="match status" value="1"/>
</dbReference>
<dbReference type="PRINTS" id="PR01243">
    <property type="entry name" value="NUCDPKINASE"/>
</dbReference>
<feature type="binding site" evidence="13 14">
    <location>
        <position position="59"/>
    </location>
    <ligand>
        <name>ATP</name>
        <dbReference type="ChEBI" id="CHEBI:30616"/>
    </ligand>
</feature>
<comment type="similarity">
    <text evidence="2 13 14 15">Belongs to the NDK family.</text>
</comment>
<evidence type="ECO:0000313" key="18">
    <source>
        <dbReference type="EMBL" id="ODA32825.1"/>
    </source>
</evidence>
<comment type="subunit">
    <text evidence="13">Homotetramer.</text>
</comment>
<organism evidence="18 19">
    <name type="scientific">Planctopirus hydrillae</name>
    <dbReference type="NCBI Taxonomy" id="1841610"/>
    <lineage>
        <taxon>Bacteria</taxon>
        <taxon>Pseudomonadati</taxon>
        <taxon>Planctomycetota</taxon>
        <taxon>Planctomycetia</taxon>
        <taxon>Planctomycetales</taxon>
        <taxon>Planctomycetaceae</taxon>
        <taxon>Planctopirus</taxon>
    </lineage>
</organism>
<sequence>MPTERTLVLLKPDAVARRLAGPILTRFEQKGLRIAALKLIQVTPELAKRHYAEHVQKPFYPMLESFITAGPTVALVLEGKSAISVVRGMMGPTNGRDAAPGTIRGDYGTSRQMNLVHGSDGPEAAAKEIAIYFQPHEVVDATEPLAPWLSAGDE</sequence>
<evidence type="ECO:0000256" key="4">
    <source>
        <dbReference type="ARBA" id="ARBA00017632"/>
    </source>
</evidence>
<dbReference type="RefSeq" id="WP_013110290.1">
    <property type="nucleotide sequence ID" value="NZ_LYDR01000063.1"/>
</dbReference>
<dbReference type="SUPFAM" id="SSF54919">
    <property type="entry name" value="Nucleoside diphosphate kinase, NDK"/>
    <property type="match status" value="1"/>
</dbReference>
<comment type="catalytic activity">
    <reaction evidence="13 16">
        <text>a 2'-deoxyribonucleoside 5'-diphosphate + ATP = a 2'-deoxyribonucleoside 5'-triphosphate + ADP</text>
        <dbReference type="Rhea" id="RHEA:44640"/>
        <dbReference type="ChEBI" id="CHEBI:30616"/>
        <dbReference type="ChEBI" id="CHEBI:61560"/>
        <dbReference type="ChEBI" id="CHEBI:73316"/>
        <dbReference type="ChEBI" id="CHEBI:456216"/>
        <dbReference type="EC" id="2.7.4.6"/>
    </reaction>
</comment>
<dbReference type="EC" id="2.7.4.6" evidence="3 13"/>